<dbReference type="Gene3D" id="2.60.120.10">
    <property type="entry name" value="Jelly Rolls"/>
    <property type="match status" value="2"/>
</dbReference>
<organism evidence="2 3">
    <name type="scientific">Orbus hercynius</name>
    <dbReference type="NCBI Taxonomy" id="593135"/>
    <lineage>
        <taxon>Bacteria</taxon>
        <taxon>Pseudomonadati</taxon>
        <taxon>Pseudomonadota</taxon>
        <taxon>Gammaproteobacteria</taxon>
        <taxon>Orbales</taxon>
        <taxon>Orbaceae</taxon>
        <taxon>Orbus</taxon>
    </lineage>
</organism>
<dbReference type="AlphaFoldDB" id="A0A495RJE9"/>
<dbReference type="OrthoDB" id="9814939at2"/>
<name>A0A495RJE9_9GAMM</name>
<accession>A0A495RJE9</accession>
<dbReference type="EMBL" id="RBWY01000001">
    <property type="protein sequence ID" value="RKS87461.1"/>
    <property type="molecule type" value="Genomic_DNA"/>
</dbReference>
<dbReference type="CDD" id="cd02212">
    <property type="entry name" value="cupin_UGlyAH_C"/>
    <property type="match status" value="1"/>
</dbReference>
<dbReference type="PANTHER" id="PTHR34571">
    <property type="entry name" value="(S)-UREIDOGLYCINE AMINOHYDROLASE"/>
    <property type="match status" value="1"/>
</dbReference>
<dbReference type="NCBIfam" id="TIGR03214">
    <property type="entry name" value="ura-cupin"/>
    <property type="match status" value="1"/>
</dbReference>
<proteinExistence type="predicted"/>
<evidence type="ECO:0000313" key="2">
    <source>
        <dbReference type="EMBL" id="RKS87461.1"/>
    </source>
</evidence>
<sequence>MGYLNNNTGYPKDLLASRAVIKKDNYALIPPDGLVKNVIPGFDNCDITILATPKLGASFVDYIVTMNQGGENRQGFGGEGIEIFVYVIEGDVKASADTQHFDLTCGGFLYCPPGVKLYLKNNTTTSKLFLYKRRYQPLAGHKPYVVSNNVNNLPKIDYEGMTDVAVQDFLPKELAFDMNFHILTFKPGASHGYIETHVQEHGAYLLSGEGMYVLDNDWIPVKKDDYIFMAAYALQACYAVGHESLSYIYSKDCHRDVEL</sequence>
<dbReference type="GO" id="GO:0071522">
    <property type="term" value="F:ureidoglycine aminohydrolase activity"/>
    <property type="evidence" value="ECO:0007669"/>
    <property type="project" value="InterPro"/>
</dbReference>
<dbReference type="InterPro" id="IPR044697">
    <property type="entry name" value="UGlyAH_cupin_C"/>
</dbReference>
<dbReference type="Proteomes" id="UP000278542">
    <property type="component" value="Unassembled WGS sequence"/>
</dbReference>
<dbReference type="InterPro" id="IPR011051">
    <property type="entry name" value="RmlC_Cupin_sf"/>
</dbReference>
<dbReference type="Pfam" id="PF07883">
    <property type="entry name" value="Cupin_2"/>
    <property type="match status" value="1"/>
</dbReference>
<evidence type="ECO:0000259" key="1">
    <source>
        <dbReference type="Pfam" id="PF07883"/>
    </source>
</evidence>
<feature type="domain" description="Cupin type-2" evidence="1">
    <location>
        <begin position="182"/>
        <end position="245"/>
    </location>
</feature>
<dbReference type="RefSeq" id="WP_121144357.1">
    <property type="nucleotide sequence ID" value="NZ_RBWY01000001.1"/>
</dbReference>
<dbReference type="InterPro" id="IPR013096">
    <property type="entry name" value="Cupin_2"/>
</dbReference>
<protein>
    <submittedName>
        <fullName evidence="2">(S)-ureidoglycine aminohydrolase</fullName>
    </submittedName>
</protein>
<dbReference type="SUPFAM" id="SSF51182">
    <property type="entry name" value="RmlC-like cupins"/>
    <property type="match status" value="1"/>
</dbReference>
<dbReference type="InterPro" id="IPR044704">
    <property type="entry name" value="UGlyAH_cupin_N"/>
</dbReference>
<comment type="caution">
    <text evidence="2">The sequence shown here is derived from an EMBL/GenBank/DDBJ whole genome shotgun (WGS) entry which is preliminary data.</text>
</comment>
<keyword evidence="3" id="KW-1185">Reference proteome</keyword>
<gene>
    <name evidence="2" type="ORF">DES39_0695</name>
</gene>
<evidence type="ECO:0000313" key="3">
    <source>
        <dbReference type="Proteomes" id="UP000278542"/>
    </source>
</evidence>
<reference evidence="2 3" key="1">
    <citation type="submission" date="2018-10" db="EMBL/GenBank/DDBJ databases">
        <title>Genomic Encyclopedia of Type Strains, Phase IV (KMG-IV): sequencing the most valuable type-strain genomes for metagenomic binning, comparative biology and taxonomic classification.</title>
        <authorList>
            <person name="Goeker M."/>
        </authorList>
    </citation>
    <scope>NUCLEOTIDE SEQUENCE [LARGE SCALE GENOMIC DNA]</scope>
    <source>
        <strain evidence="2 3">DSM 22228</strain>
    </source>
</reference>
<dbReference type="CDD" id="cd02211">
    <property type="entry name" value="cupin_UGlyAH_N"/>
    <property type="match status" value="1"/>
</dbReference>
<keyword evidence="2" id="KW-0378">Hydrolase</keyword>
<dbReference type="PANTHER" id="PTHR34571:SF1">
    <property type="entry name" value="(S)-UREIDOGLYCINE AMINOHYDROLASE"/>
    <property type="match status" value="1"/>
</dbReference>
<dbReference type="InterPro" id="IPR017627">
    <property type="entry name" value="UGHY"/>
</dbReference>
<dbReference type="InterPro" id="IPR014710">
    <property type="entry name" value="RmlC-like_jellyroll"/>
</dbReference>